<evidence type="ECO:0000313" key="1">
    <source>
        <dbReference type="EMBL" id="KAH7980664.1"/>
    </source>
</evidence>
<comment type="caution">
    <text evidence="1">The sequence shown here is derived from an EMBL/GenBank/DDBJ whole genome shotgun (WGS) entry which is preliminary data.</text>
</comment>
<dbReference type="Proteomes" id="UP000821865">
    <property type="component" value="Chromosome 1"/>
</dbReference>
<dbReference type="EMBL" id="CM023470">
    <property type="protein sequence ID" value="KAH7980664.1"/>
    <property type="molecule type" value="Genomic_DNA"/>
</dbReference>
<protein>
    <submittedName>
        <fullName evidence="1">Uncharacterized protein</fullName>
    </submittedName>
</protein>
<sequence>MESELETRVNIPVVFVNRHDLYAIVVVLGIAILSCACVLGYSFSNFTQLKRNAEEGPGGGDTSAAVAAAASKGAAATFFIMMITTGKDFSDFLVTGQHYRPPKERCGRHSVGVLLRVWGGMLLFLRAFV</sequence>
<reference evidence="1" key="1">
    <citation type="submission" date="2020-05" db="EMBL/GenBank/DDBJ databases">
        <title>Large-scale comparative analyses of tick genomes elucidate their genetic diversity and vector capacities.</title>
        <authorList>
            <person name="Jia N."/>
            <person name="Wang J."/>
            <person name="Shi W."/>
            <person name="Du L."/>
            <person name="Sun Y."/>
            <person name="Zhan W."/>
            <person name="Jiang J."/>
            <person name="Wang Q."/>
            <person name="Zhang B."/>
            <person name="Ji P."/>
            <person name="Sakyi L.B."/>
            <person name="Cui X."/>
            <person name="Yuan T."/>
            <person name="Jiang B."/>
            <person name="Yang W."/>
            <person name="Lam T.T.-Y."/>
            <person name="Chang Q."/>
            <person name="Ding S."/>
            <person name="Wang X."/>
            <person name="Zhu J."/>
            <person name="Ruan X."/>
            <person name="Zhao L."/>
            <person name="Wei J."/>
            <person name="Que T."/>
            <person name="Du C."/>
            <person name="Cheng J."/>
            <person name="Dai P."/>
            <person name="Han X."/>
            <person name="Huang E."/>
            <person name="Gao Y."/>
            <person name="Liu J."/>
            <person name="Shao H."/>
            <person name="Ye R."/>
            <person name="Li L."/>
            <person name="Wei W."/>
            <person name="Wang X."/>
            <person name="Wang C."/>
            <person name="Yang T."/>
            <person name="Huo Q."/>
            <person name="Li W."/>
            <person name="Guo W."/>
            <person name="Chen H."/>
            <person name="Zhou L."/>
            <person name="Ni X."/>
            <person name="Tian J."/>
            <person name="Zhou Y."/>
            <person name="Sheng Y."/>
            <person name="Liu T."/>
            <person name="Pan Y."/>
            <person name="Xia L."/>
            <person name="Li J."/>
            <person name="Zhao F."/>
            <person name="Cao W."/>
        </authorList>
    </citation>
    <scope>NUCLEOTIDE SEQUENCE</scope>
    <source>
        <strain evidence="1">Dsil-2018</strain>
    </source>
</reference>
<proteinExistence type="predicted"/>
<organism evidence="1 2">
    <name type="scientific">Dermacentor silvarum</name>
    <name type="common">Tick</name>
    <dbReference type="NCBI Taxonomy" id="543639"/>
    <lineage>
        <taxon>Eukaryota</taxon>
        <taxon>Metazoa</taxon>
        <taxon>Ecdysozoa</taxon>
        <taxon>Arthropoda</taxon>
        <taxon>Chelicerata</taxon>
        <taxon>Arachnida</taxon>
        <taxon>Acari</taxon>
        <taxon>Parasitiformes</taxon>
        <taxon>Ixodida</taxon>
        <taxon>Ixodoidea</taxon>
        <taxon>Ixodidae</taxon>
        <taxon>Rhipicephalinae</taxon>
        <taxon>Dermacentor</taxon>
    </lineage>
</organism>
<evidence type="ECO:0000313" key="2">
    <source>
        <dbReference type="Proteomes" id="UP000821865"/>
    </source>
</evidence>
<name>A0ACB8E243_DERSI</name>
<accession>A0ACB8E243</accession>
<keyword evidence="2" id="KW-1185">Reference proteome</keyword>
<gene>
    <name evidence="1" type="ORF">HPB49_018064</name>
</gene>